<evidence type="ECO:0000313" key="3">
    <source>
        <dbReference type="EMBL" id="NYF43320.1"/>
    </source>
</evidence>
<dbReference type="RefSeq" id="WP_179826769.1">
    <property type="nucleotide sequence ID" value="NZ_JACCCO010000003.1"/>
</dbReference>
<dbReference type="EMBL" id="JACCCO010000003">
    <property type="protein sequence ID" value="NYF43320.1"/>
    <property type="molecule type" value="Genomic_DNA"/>
</dbReference>
<dbReference type="Proteomes" id="UP000576393">
    <property type="component" value="Unassembled WGS sequence"/>
</dbReference>
<dbReference type="Pfam" id="PF00903">
    <property type="entry name" value="Glyoxalase"/>
    <property type="match status" value="1"/>
</dbReference>
<keyword evidence="3" id="KW-0456">Lyase</keyword>
<gene>
    <name evidence="3" type="ORF">HDA43_005547</name>
</gene>
<accession>A0A852V5G1</accession>
<protein>
    <submittedName>
        <fullName evidence="3">Catechol 2,3-dioxygenase-like lactoylglutathione lyase family enzyme</fullName>
    </submittedName>
</protein>
<evidence type="ECO:0000259" key="2">
    <source>
        <dbReference type="PROSITE" id="PS51819"/>
    </source>
</evidence>
<dbReference type="InterPro" id="IPR004360">
    <property type="entry name" value="Glyas_Fos-R_dOase_dom"/>
</dbReference>
<dbReference type="SUPFAM" id="SSF54593">
    <property type="entry name" value="Glyoxalase/Bleomycin resistance protein/Dihydroxybiphenyl dioxygenase"/>
    <property type="match status" value="1"/>
</dbReference>
<dbReference type="Gene3D" id="3.10.180.10">
    <property type="entry name" value="2,3-Dihydroxybiphenyl 1,2-Dioxygenase, domain 1"/>
    <property type="match status" value="1"/>
</dbReference>
<dbReference type="InterPro" id="IPR029068">
    <property type="entry name" value="Glyas_Bleomycin-R_OHBP_Dase"/>
</dbReference>
<evidence type="ECO:0000313" key="4">
    <source>
        <dbReference type="Proteomes" id="UP000576393"/>
    </source>
</evidence>
<name>A0A852V5G1_9ACTN</name>
<reference evidence="3 4" key="1">
    <citation type="submission" date="2020-07" db="EMBL/GenBank/DDBJ databases">
        <title>Sequencing the genomes of 1000 actinobacteria strains.</title>
        <authorList>
            <person name="Klenk H.-P."/>
        </authorList>
    </citation>
    <scope>NUCLEOTIDE SEQUENCE [LARGE SCALE GENOMIC DNA]</scope>
    <source>
        <strain evidence="3 4">DSM 45763</strain>
    </source>
</reference>
<keyword evidence="3" id="KW-0560">Oxidoreductase</keyword>
<keyword evidence="3" id="KW-0223">Dioxygenase</keyword>
<dbReference type="GO" id="GO:0051213">
    <property type="term" value="F:dioxygenase activity"/>
    <property type="evidence" value="ECO:0007669"/>
    <property type="project" value="UniProtKB-KW"/>
</dbReference>
<sequence>MEVLSSRILIRPSDPEGSRRFYRDVLGLAVYREFGPPSDPGVVFFLGQGFLEVSAHSGGTGGRTDGDAHERVGGGAGGQAGDDRPERTAGIWLQVRDVRAEHERLAARGVRVLREPRQEPWGLIEMWIEDPDGTPIVLVEIPTDHPLRRDRRSL</sequence>
<feature type="region of interest" description="Disordered" evidence="1">
    <location>
        <begin position="57"/>
        <end position="86"/>
    </location>
</feature>
<evidence type="ECO:0000256" key="1">
    <source>
        <dbReference type="SAM" id="MobiDB-lite"/>
    </source>
</evidence>
<comment type="caution">
    <text evidence="3">The sequence shown here is derived from an EMBL/GenBank/DDBJ whole genome shotgun (WGS) entry which is preliminary data.</text>
</comment>
<proteinExistence type="predicted"/>
<organism evidence="3 4">
    <name type="scientific">Streptosporangium sandarakinum</name>
    <dbReference type="NCBI Taxonomy" id="1260955"/>
    <lineage>
        <taxon>Bacteria</taxon>
        <taxon>Bacillati</taxon>
        <taxon>Actinomycetota</taxon>
        <taxon>Actinomycetes</taxon>
        <taxon>Streptosporangiales</taxon>
        <taxon>Streptosporangiaceae</taxon>
        <taxon>Streptosporangium</taxon>
    </lineage>
</organism>
<keyword evidence="4" id="KW-1185">Reference proteome</keyword>
<dbReference type="AlphaFoldDB" id="A0A852V5G1"/>
<dbReference type="GO" id="GO:0016829">
    <property type="term" value="F:lyase activity"/>
    <property type="evidence" value="ECO:0007669"/>
    <property type="project" value="UniProtKB-KW"/>
</dbReference>
<dbReference type="PROSITE" id="PS51819">
    <property type="entry name" value="VOC"/>
    <property type="match status" value="1"/>
</dbReference>
<feature type="domain" description="VOC" evidence="2">
    <location>
        <begin position="2"/>
        <end position="141"/>
    </location>
</feature>
<dbReference type="InterPro" id="IPR037523">
    <property type="entry name" value="VOC_core"/>
</dbReference>